<keyword evidence="1" id="KW-0812">Transmembrane</keyword>
<evidence type="ECO:0000256" key="1">
    <source>
        <dbReference type="SAM" id="Phobius"/>
    </source>
</evidence>
<reference evidence="2 3" key="1">
    <citation type="submission" date="2016-10" db="EMBL/GenBank/DDBJ databases">
        <authorList>
            <person name="de Groot N.N."/>
        </authorList>
    </citation>
    <scope>NUCLEOTIDE SEQUENCE [LARGE SCALE GENOMIC DNA]</scope>
    <source>
        <strain evidence="2 3">SP2</strain>
    </source>
</reference>
<proteinExistence type="predicted"/>
<evidence type="ECO:0000313" key="2">
    <source>
        <dbReference type="EMBL" id="SFI62526.1"/>
    </source>
</evidence>
<keyword evidence="1" id="KW-1133">Transmembrane helix</keyword>
<dbReference type="AlphaFoldDB" id="A0A1I3JQT0"/>
<keyword evidence="1" id="KW-0472">Membrane</keyword>
<protein>
    <submittedName>
        <fullName evidence="2">Uncharacterized protein</fullName>
    </submittedName>
</protein>
<feature type="transmembrane region" description="Helical" evidence="1">
    <location>
        <begin position="9"/>
        <end position="30"/>
    </location>
</feature>
<name>A0A1I3JQT0_9EURY</name>
<organism evidence="2 3">
    <name type="scientific">Natronobacterium gregoryi</name>
    <dbReference type="NCBI Taxonomy" id="44930"/>
    <lineage>
        <taxon>Archaea</taxon>
        <taxon>Methanobacteriati</taxon>
        <taxon>Methanobacteriota</taxon>
        <taxon>Stenosarchaea group</taxon>
        <taxon>Halobacteria</taxon>
        <taxon>Halobacteriales</taxon>
        <taxon>Natrialbaceae</taxon>
        <taxon>Natronobacterium</taxon>
    </lineage>
</organism>
<evidence type="ECO:0000313" key="3">
    <source>
        <dbReference type="Proteomes" id="UP000182829"/>
    </source>
</evidence>
<dbReference type="EMBL" id="FORO01000002">
    <property type="protein sequence ID" value="SFI62526.1"/>
    <property type="molecule type" value="Genomic_DNA"/>
</dbReference>
<gene>
    <name evidence="2" type="ORF">SAMN05443661_102214</name>
</gene>
<accession>A0A1I3JQT0</accession>
<dbReference type="Proteomes" id="UP000182829">
    <property type="component" value="Unassembled WGS sequence"/>
</dbReference>
<sequence length="35" mass="3913">MIGLIESAMVLYAFLAVMLVIVLVIFSPFLEIDLK</sequence>